<proteinExistence type="predicted"/>
<dbReference type="InterPro" id="IPR036366">
    <property type="entry name" value="PGBDSf"/>
</dbReference>
<name>A0ABW0VHY5_9ACTN</name>
<dbReference type="Proteomes" id="UP001596066">
    <property type="component" value="Unassembled WGS sequence"/>
</dbReference>
<feature type="region of interest" description="Disordered" evidence="1">
    <location>
        <begin position="807"/>
        <end position="832"/>
    </location>
</feature>
<accession>A0ABW0VHY5</accession>
<gene>
    <name evidence="2" type="ORF">ACFPZF_27075</name>
</gene>
<evidence type="ECO:0000256" key="1">
    <source>
        <dbReference type="SAM" id="MobiDB-lite"/>
    </source>
</evidence>
<dbReference type="InterPro" id="IPR036365">
    <property type="entry name" value="PGBD-like_sf"/>
</dbReference>
<evidence type="ECO:0000313" key="3">
    <source>
        <dbReference type="Proteomes" id="UP001596066"/>
    </source>
</evidence>
<dbReference type="SUPFAM" id="SSF47090">
    <property type="entry name" value="PGBD-like"/>
    <property type="match status" value="1"/>
</dbReference>
<dbReference type="RefSeq" id="WP_346148189.1">
    <property type="nucleotide sequence ID" value="NZ_BAAAUA010000045.1"/>
</dbReference>
<dbReference type="Gene3D" id="1.10.101.10">
    <property type="entry name" value="PGBD-like superfamily/PGBD"/>
    <property type="match status" value="1"/>
</dbReference>
<evidence type="ECO:0000313" key="2">
    <source>
        <dbReference type="EMBL" id="MFC5645008.1"/>
    </source>
</evidence>
<sequence>MTIDQVKQQLENGASLGEVSLSVLPAATRDTVRRCAVVPWFTAELYRQVLRTADGPQLAELSRQHLASPNLAPHSDRFRVQALLGEAAWHSWWTSDQQTPDSPTVPPALACLAEKLVAYYRTNGPPLEELRQLLLADPARAGTLFTELYRQCADRFDLAGCQDVIDVLAAPDRAPLLPVELAQLRNDHQLYLAARCLWAAEYHQTTRYLPRPELEEPLFDLLCGDPSRILQIYAQAGMGKTMQVRWFAARHCLVQEPPVPCARIDFDLVDPVVAVRHPWLLLLEFAEQLDSQIIGSPFHELLRTYGHYRPALDRMPAPRLPAWDPIASGLAAESSAAGELATIDTSLVATRFCDALDGAESITPVVLIMDTWEEAVLRSTADMRNLLDMLGLVHDRLPPVRLLLAGRYDLRCRLPGFSEHFPDAVPANVGPFEPAQARHYLSGVRGIQDARLVEAVVNSCEGLPFTLALFGDLLQEDHTLTAAQIADTHDPALLYCIVKILERIPDDRIRWALRYGVVPRRLTLHFLVEVLGPYLVRGIGGTGRDLDDPVQDDRPPRPVSIFNSAPEHAPAGAAELQELWHGLAEYADASSWVRLEQGTLVLHPRVREPLRQLLRPKRVFTALHERAREYYERLAEREPERWSLWTREALYHRFQVDGDAAVPAWRAALEYTHRLGRSDWSEDLARDLVALKEDDGAAPTVPGSLMAEARYQAHLELARCSADQARADLVSPDNQLWSMVESHLDAADRLLAHRPGGPTPATGHVILHANLALVRGAPQEARRRLAGPLPGMSPTEERDAALLRAEATAAETGSAESNAAATRDRQEALERSVGLGDDTGAALILLELLRDSIEADRPEDALARVTRERTAPLTPQLGRVARLGSAAALIRLGRPASGLAEVTGHWDTISLEGGARALLMLRRPADALDAVLGEATAELATGGGDGRLAAVCCQAFGDQLLVDEAMRLFAPLVATEATGVGPARVATALARLHLRSSGNLRATQEYLRAATAYHDPKTRHPLPMARMRGIDLLVATGDLSGAARMLQTTVAELEEDRASARQLVAATVTGLSIGRPETVRFALPVLLDRLAAIPDASARLAALGGLRRCRSFDGALPAELRRFQQLVLQPWEQADDDQLLPGDRAWQQLVAAEAYRLVDRPELARTCLDQAARALSADSPLIWWDWVRALDRLGPAEPGEPEPPADLLAGYADKPALCAGYLADLTRRRLDTDPPAVTRSRLDAAWRLLPRGRRPVLSCEPALHDLQSAVEQRDGNGAAAHEQSALAAAGWGELGDFLRRARSLVSLGTGDSRQVRPWWSPPRAQVTLVLGQDESGGLRIGTALGTKTAQHSKDWLGVGPTERQPADEDLVEQLQNDWLQWSSVAGVHLLEDILGDGPTPGSPAPPYDLCLRLDSEQLTAVPWELLRHGKHPVGLHPLIRHLYRGSDLTNTECAETLVLQRTLDLLGLLKGPIDGVLGPRTRRDLAAFMVRSGTTLLATVDRRTWRALREAARAVVRDRGPRRRPHVLVVQPGLARTLQSQRGMKGSRADIEAVYRRYGLRPTVLENPSTEWLIERAGQLVAADDAPDIVHLCAAMGARHGARFLDFYGRSAPVPVAGLHYVLQQLSPAAAPLVVLDIIASPSEYETIRQLLLRNQFATELMSLGPESVVLATGLAAPEAVEVQRQALAAGFAADCGAAEVCRRLRAQWSPSMSRAVRQAIPSLGTALFSSVSPDALMEPGLLRGSRRESA</sequence>
<protein>
    <submittedName>
        <fullName evidence="2">Uncharacterized protein</fullName>
    </submittedName>
</protein>
<dbReference type="EMBL" id="JBHSOC010000059">
    <property type="protein sequence ID" value="MFC5645008.1"/>
    <property type="molecule type" value="Genomic_DNA"/>
</dbReference>
<reference evidence="3" key="1">
    <citation type="journal article" date="2019" name="Int. J. Syst. Evol. Microbiol.">
        <title>The Global Catalogue of Microorganisms (GCM) 10K type strain sequencing project: providing services to taxonomists for standard genome sequencing and annotation.</title>
        <authorList>
            <consortium name="The Broad Institute Genomics Platform"/>
            <consortium name="The Broad Institute Genome Sequencing Center for Infectious Disease"/>
            <person name="Wu L."/>
            <person name="Ma J."/>
        </authorList>
    </citation>
    <scope>NUCLEOTIDE SEQUENCE [LARGE SCALE GENOMIC DNA]</scope>
    <source>
        <strain evidence="3">CGMCC 4.1622</strain>
    </source>
</reference>
<keyword evidence="3" id="KW-1185">Reference proteome</keyword>
<organism evidence="2 3">
    <name type="scientific">Kitasatospora cinereorecta</name>
    <dbReference type="NCBI Taxonomy" id="285560"/>
    <lineage>
        <taxon>Bacteria</taxon>
        <taxon>Bacillati</taxon>
        <taxon>Actinomycetota</taxon>
        <taxon>Actinomycetes</taxon>
        <taxon>Kitasatosporales</taxon>
        <taxon>Streptomycetaceae</taxon>
        <taxon>Kitasatospora</taxon>
    </lineage>
</organism>
<feature type="compositionally biased region" description="Low complexity" evidence="1">
    <location>
        <begin position="807"/>
        <end position="821"/>
    </location>
</feature>
<comment type="caution">
    <text evidence="2">The sequence shown here is derived from an EMBL/GenBank/DDBJ whole genome shotgun (WGS) entry which is preliminary data.</text>
</comment>